<gene>
    <name evidence="1" type="ORF">AQUCO_00300145v1</name>
</gene>
<organism evidence="1 2">
    <name type="scientific">Aquilegia coerulea</name>
    <name type="common">Rocky mountain columbine</name>
    <dbReference type="NCBI Taxonomy" id="218851"/>
    <lineage>
        <taxon>Eukaryota</taxon>
        <taxon>Viridiplantae</taxon>
        <taxon>Streptophyta</taxon>
        <taxon>Embryophyta</taxon>
        <taxon>Tracheophyta</taxon>
        <taxon>Spermatophyta</taxon>
        <taxon>Magnoliopsida</taxon>
        <taxon>Ranunculales</taxon>
        <taxon>Ranunculaceae</taxon>
        <taxon>Thalictroideae</taxon>
        <taxon>Aquilegia</taxon>
    </lineage>
</organism>
<dbReference type="OrthoDB" id="1718834at2759"/>
<evidence type="ECO:0000313" key="1">
    <source>
        <dbReference type="EMBL" id="PIA60436.1"/>
    </source>
</evidence>
<name>A0A2G5EXJ6_AQUCA</name>
<protein>
    <recommendedName>
        <fullName evidence="3">Helitron helicase-like domain-containing protein</fullName>
    </recommendedName>
</protein>
<accession>A0A2G5EXJ6</accession>
<dbReference type="PANTHER" id="PTHR45786:SF80">
    <property type="entry name" value="HELITRON HELICASE-LIKE DOMAIN-CONTAINING PROTEIN"/>
    <property type="match status" value="1"/>
</dbReference>
<dbReference type="EMBL" id="KZ305020">
    <property type="protein sequence ID" value="PIA60436.1"/>
    <property type="molecule type" value="Genomic_DNA"/>
</dbReference>
<keyword evidence="2" id="KW-1185">Reference proteome</keyword>
<evidence type="ECO:0000313" key="2">
    <source>
        <dbReference type="Proteomes" id="UP000230069"/>
    </source>
</evidence>
<reference evidence="1 2" key="1">
    <citation type="submission" date="2017-09" db="EMBL/GenBank/DDBJ databases">
        <title>WGS assembly of Aquilegia coerulea Goldsmith.</title>
        <authorList>
            <person name="Hodges S."/>
            <person name="Kramer E."/>
            <person name="Nordborg M."/>
            <person name="Tomkins J."/>
            <person name="Borevitz J."/>
            <person name="Derieg N."/>
            <person name="Yan J."/>
            <person name="Mihaltcheva S."/>
            <person name="Hayes R.D."/>
            <person name="Rokhsar D."/>
        </authorList>
    </citation>
    <scope>NUCLEOTIDE SEQUENCE [LARGE SCALE GENOMIC DNA]</scope>
    <source>
        <strain evidence="2">cv. Goldsmith</strain>
    </source>
</reference>
<dbReference type="Proteomes" id="UP000230069">
    <property type="component" value="Unassembled WGS sequence"/>
</dbReference>
<proteinExistence type="predicted"/>
<sequence length="230" mass="26665">MQNMCCLNRSLSLPLIAPPLELMQLYTANSPEAIHFRQNIRAYNHVFAFTSMGVNIDDTLANAMDGVYTYRAQGAIYHRIGSLLPEGGNRPRYMQMYIFDTDHELQHRMDENNLVNRLVLAILKQILDTYNPYVQVLRQISQHEQMQNIRLHIKELPPNERQYNMPTFSQVAAILVGEEDPNDRNDGDIIVQTANGDLLKCSRHCRFLRPFAIPSTSSSWEFWLGFECFR</sequence>
<evidence type="ECO:0008006" key="3">
    <source>
        <dbReference type="Google" id="ProtNLM"/>
    </source>
</evidence>
<dbReference type="PANTHER" id="PTHR45786">
    <property type="entry name" value="DNA BINDING PROTEIN-LIKE"/>
    <property type="match status" value="1"/>
</dbReference>
<dbReference type="AlphaFoldDB" id="A0A2G5EXJ6"/>
<dbReference type="STRING" id="218851.A0A2G5EXJ6"/>
<dbReference type="InParanoid" id="A0A2G5EXJ6"/>